<gene>
    <name evidence="2" type="ORF">BO70DRAFT_94352</name>
</gene>
<reference evidence="2 3" key="1">
    <citation type="submission" date="2016-12" db="EMBL/GenBank/DDBJ databases">
        <title>The genomes of Aspergillus section Nigri reveals drivers in fungal speciation.</title>
        <authorList>
            <consortium name="DOE Joint Genome Institute"/>
            <person name="Vesth T.C."/>
            <person name="Nybo J."/>
            <person name="Theobald S."/>
            <person name="Brandl J."/>
            <person name="Frisvad J.C."/>
            <person name="Nielsen K.F."/>
            <person name="Lyhne E.K."/>
            <person name="Kogle M.E."/>
            <person name="Kuo A."/>
            <person name="Riley R."/>
            <person name="Clum A."/>
            <person name="Nolan M."/>
            <person name="Lipzen A."/>
            <person name="Salamov A."/>
            <person name="Henrissat B."/>
            <person name="Wiebenga A."/>
            <person name="De Vries R.P."/>
            <person name="Grigoriev I.V."/>
            <person name="Mortensen U.H."/>
            <person name="Andersen M.R."/>
            <person name="Baker S.E."/>
        </authorList>
    </citation>
    <scope>NUCLEOTIDE SEQUENCE [LARGE SCALE GENOMIC DNA]</scope>
    <source>
        <strain evidence="2 3">CBS 117.55</strain>
    </source>
</reference>
<accession>A0A317VPK9</accession>
<dbReference type="VEuPathDB" id="FungiDB:BO70DRAFT_94352"/>
<evidence type="ECO:0000256" key="1">
    <source>
        <dbReference type="SAM" id="MobiDB-lite"/>
    </source>
</evidence>
<feature type="region of interest" description="Disordered" evidence="1">
    <location>
        <begin position="24"/>
        <end position="45"/>
    </location>
</feature>
<dbReference type="RefSeq" id="XP_025397678.1">
    <property type="nucleotide sequence ID" value="XM_025548863.1"/>
</dbReference>
<dbReference type="GeneID" id="37071100"/>
<evidence type="ECO:0000313" key="2">
    <source>
        <dbReference type="EMBL" id="PWY76314.1"/>
    </source>
</evidence>
<comment type="caution">
    <text evidence="2">The sequence shown here is derived from an EMBL/GenBank/DDBJ whole genome shotgun (WGS) entry which is preliminary data.</text>
</comment>
<protein>
    <submittedName>
        <fullName evidence="2">Uncharacterized protein</fullName>
    </submittedName>
</protein>
<dbReference type="Proteomes" id="UP000247233">
    <property type="component" value="Unassembled WGS sequence"/>
</dbReference>
<sequence length="196" mass="22635">MTKEESQSCPEPCINRRAPSPLKVCSFQGPSQPQPQPQPWTTRTRQTVLPPTDRVRRHFQLPVVSGSNQDQDQYCREEYCRTALHCTALHWARGIRALITLYNNLCICRPTTSDTPTTLQLCTDDLKLIICKDPIQYNPRDIIRTPASHSTNQCDFFPPRYPCVRSDPMCVVWEDMQEICTQNVKMNQIEPKQTNK</sequence>
<evidence type="ECO:0000313" key="3">
    <source>
        <dbReference type="Proteomes" id="UP000247233"/>
    </source>
</evidence>
<dbReference type="AlphaFoldDB" id="A0A317VPK9"/>
<name>A0A317VPK9_9EURO</name>
<proteinExistence type="predicted"/>
<keyword evidence="3" id="KW-1185">Reference proteome</keyword>
<organism evidence="2 3">
    <name type="scientific">Aspergillus heteromorphus CBS 117.55</name>
    <dbReference type="NCBI Taxonomy" id="1448321"/>
    <lineage>
        <taxon>Eukaryota</taxon>
        <taxon>Fungi</taxon>
        <taxon>Dikarya</taxon>
        <taxon>Ascomycota</taxon>
        <taxon>Pezizomycotina</taxon>
        <taxon>Eurotiomycetes</taxon>
        <taxon>Eurotiomycetidae</taxon>
        <taxon>Eurotiales</taxon>
        <taxon>Aspergillaceae</taxon>
        <taxon>Aspergillus</taxon>
        <taxon>Aspergillus subgen. Circumdati</taxon>
    </lineage>
</organism>
<dbReference type="EMBL" id="MSFL01000020">
    <property type="protein sequence ID" value="PWY76314.1"/>
    <property type="molecule type" value="Genomic_DNA"/>
</dbReference>